<protein>
    <submittedName>
        <fullName evidence="2">Uncharacterized protein</fullName>
    </submittedName>
</protein>
<evidence type="ECO:0000313" key="2">
    <source>
        <dbReference type="EMBL" id="KAG1800746.1"/>
    </source>
</evidence>
<dbReference type="RefSeq" id="XP_041164488.1">
    <property type="nucleotide sequence ID" value="XM_041299696.1"/>
</dbReference>
<keyword evidence="3" id="KW-1185">Reference proteome</keyword>
<gene>
    <name evidence="2" type="ORF">HD556DRAFT_1304762</name>
</gene>
<feature type="region of interest" description="Disordered" evidence="1">
    <location>
        <begin position="200"/>
        <end position="230"/>
    </location>
</feature>
<feature type="compositionally biased region" description="Polar residues" evidence="1">
    <location>
        <begin position="1"/>
        <end position="22"/>
    </location>
</feature>
<accession>A0A9P7DQV2</accession>
<dbReference type="Proteomes" id="UP000719766">
    <property type="component" value="Unassembled WGS sequence"/>
</dbReference>
<organism evidence="2 3">
    <name type="scientific">Suillus plorans</name>
    <dbReference type="NCBI Taxonomy" id="116603"/>
    <lineage>
        <taxon>Eukaryota</taxon>
        <taxon>Fungi</taxon>
        <taxon>Dikarya</taxon>
        <taxon>Basidiomycota</taxon>
        <taxon>Agaricomycotina</taxon>
        <taxon>Agaricomycetes</taxon>
        <taxon>Agaricomycetidae</taxon>
        <taxon>Boletales</taxon>
        <taxon>Suillineae</taxon>
        <taxon>Suillaceae</taxon>
        <taxon>Suillus</taxon>
    </lineage>
</organism>
<feature type="region of interest" description="Disordered" evidence="1">
    <location>
        <begin position="1"/>
        <end position="24"/>
    </location>
</feature>
<evidence type="ECO:0000256" key="1">
    <source>
        <dbReference type="SAM" id="MobiDB-lite"/>
    </source>
</evidence>
<sequence length="372" mass="40645">MSSPASDTDLQSSHVSDDSLISQDAKAENKKSPLWRSLYVLTKAQSAVNVDTLSSVPIANNPRPLRMMVNDSGELFTFKFPVTLDTGLDLFALKKMCAQFEVCPLDVNATNLYPQEAIRCSSATMDMLNVLHGEVENTRNTLLPNPAMYLHNVPFWCRYTEAQNEQFSVILITDPLVQNIPDPSRSSVLHLKRGYIGKRDTMQSPSKAKAAVMAGGPPGGGGEGSSTAANRDDLLSALPDPLGQYAGLIMQHNLQNAVVVPPNPSKYASNLTSGDVTMFECQLKLWNIAPNRRDNAPQDDRNGSKWYQVMLKSMKLLPDTSITASTVNDSTSNKKGKCKATDDGDGSQARKRTSEDGDLDIEELEEMEVGDD</sequence>
<reference evidence="2" key="1">
    <citation type="journal article" date="2020" name="New Phytol.">
        <title>Comparative genomics reveals dynamic genome evolution in host specialist ectomycorrhizal fungi.</title>
        <authorList>
            <person name="Lofgren L.A."/>
            <person name="Nguyen N.H."/>
            <person name="Vilgalys R."/>
            <person name="Ruytinx J."/>
            <person name="Liao H.L."/>
            <person name="Branco S."/>
            <person name="Kuo A."/>
            <person name="LaButti K."/>
            <person name="Lipzen A."/>
            <person name="Andreopoulos W."/>
            <person name="Pangilinan J."/>
            <person name="Riley R."/>
            <person name="Hundley H."/>
            <person name="Na H."/>
            <person name="Barry K."/>
            <person name="Grigoriev I.V."/>
            <person name="Stajich J.E."/>
            <person name="Kennedy P.G."/>
        </authorList>
    </citation>
    <scope>NUCLEOTIDE SEQUENCE</scope>
    <source>
        <strain evidence="2">S12</strain>
    </source>
</reference>
<dbReference type="GeneID" id="64593460"/>
<dbReference type="OrthoDB" id="2690420at2759"/>
<dbReference type="EMBL" id="JABBWE010000008">
    <property type="protein sequence ID" value="KAG1800746.1"/>
    <property type="molecule type" value="Genomic_DNA"/>
</dbReference>
<evidence type="ECO:0000313" key="3">
    <source>
        <dbReference type="Proteomes" id="UP000719766"/>
    </source>
</evidence>
<feature type="compositionally biased region" description="Acidic residues" evidence="1">
    <location>
        <begin position="356"/>
        <end position="372"/>
    </location>
</feature>
<proteinExistence type="predicted"/>
<dbReference type="AlphaFoldDB" id="A0A9P7DQV2"/>
<comment type="caution">
    <text evidence="2">The sequence shown here is derived from an EMBL/GenBank/DDBJ whole genome shotgun (WGS) entry which is preliminary data.</text>
</comment>
<feature type="compositionally biased region" description="Polar residues" evidence="1">
    <location>
        <begin position="324"/>
        <end position="333"/>
    </location>
</feature>
<feature type="region of interest" description="Disordered" evidence="1">
    <location>
        <begin position="324"/>
        <end position="372"/>
    </location>
</feature>
<name>A0A9P7DQV2_9AGAM</name>